<keyword evidence="1" id="KW-0472">Membrane</keyword>
<accession>A0A915HJK5</accession>
<protein>
    <submittedName>
        <fullName evidence="3">Uncharacterized protein</fullName>
    </submittedName>
</protein>
<sequence length="112" mass="13041">MRSGREFLRFHLHDSIVRLLPFGFGILPWFIAVLIGRIRSRYGLEAASLCAYEDTRNNGQNRLDQAKLKQRFLFKKQNRNIAAEATITKKKGDGTMKIRIDIRESIDIYDIN</sequence>
<keyword evidence="1" id="KW-0812">Transmembrane</keyword>
<organism evidence="2 3">
    <name type="scientific">Romanomermis culicivorax</name>
    <name type="common">Nematode worm</name>
    <dbReference type="NCBI Taxonomy" id="13658"/>
    <lineage>
        <taxon>Eukaryota</taxon>
        <taxon>Metazoa</taxon>
        <taxon>Ecdysozoa</taxon>
        <taxon>Nematoda</taxon>
        <taxon>Enoplea</taxon>
        <taxon>Dorylaimia</taxon>
        <taxon>Mermithida</taxon>
        <taxon>Mermithoidea</taxon>
        <taxon>Mermithidae</taxon>
        <taxon>Romanomermis</taxon>
    </lineage>
</organism>
<reference evidence="3" key="1">
    <citation type="submission" date="2022-11" db="UniProtKB">
        <authorList>
            <consortium name="WormBaseParasite"/>
        </authorList>
    </citation>
    <scope>IDENTIFICATION</scope>
</reference>
<keyword evidence="2" id="KW-1185">Reference proteome</keyword>
<dbReference type="AlphaFoldDB" id="A0A915HJK5"/>
<dbReference type="Proteomes" id="UP000887565">
    <property type="component" value="Unplaced"/>
</dbReference>
<dbReference type="WBParaSite" id="nRc.2.0.1.t01771-RA">
    <property type="protein sequence ID" value="nRc.2.0.1.t01771-RA"/>
    <property type="gene ID" value="nRc.2.0.1.g01771"/>
</dbReference>
<feature type="transmembrane region" description="Helical" evidence="1">
    <location>
        <begin position="16"/>
        <end position="35"/>
    </location>
</feature>
<evidence type="ECO:0000313" key="3">
    <source>
        <dbReference type="WBParaSite" id="nRc.2.0.1.t01771-RA"/>
    </source>
</evidence>
<name>A0A915HJK5_ROMCU</name>
<evidence type="ECO:0000256" key="1">
    <source>
        <dbReference type="SAM" id="Phobius"/>
    </source>
</evidence>
<keyword evidence="1" id="KW-1133">Transmembrane helix</keyword>
<proteinExistence type="predicted"/>
<evidence type="ECO:0000313" key="2">
    <source>
        <dbReference type="Proteomes" id="UP000887565"/>
    </source>
</evidence>